<reference evidence="3" key="1">
    <citation type="submission" date="2016-10" db="EMBL/GenBank/DDBJ databases">
        <authorList>
            <person name="Varghese N."/>
            <person name="Submissions S."/>
        </authorList>
    </citation>
    <scope>NUCLEOTIDE SEQUENCE [LARGE SCALE GENOMIC DNA]</scope>
    <source>
        <strain evidence="3">CGMCC 4.3506</strain>
    </source>
</reference>
<evidence type="ECO:0000259" key="1">
    <source>
        <dbReference type="Pfam" id="PF01370"/>
    </source>
</evidence>
<dbReference type="SUPFAM" id="SSF51735">
    <property type="entry name" value="NAD(P)-binding Rossmann-fold domains"/>
    <property type="match status" value="1"/>
</dbReference>
<name>A0A1G7KMU3_9PSEU</name>
<dbReference type="Pfam" id="PF01370">
    <property type="entry name" value="Epimerase"/>
    <property type="match status" value="1"/>
</dbReference>
<evidence type="ECO:0000313" key="3">
    <source>
        <dbReference type="Proteomes" id="UP000199623"/>
    </source>
</evidence>
<dbReference type="RefSeq" id="WP_090044790.1">
    <property type="nucleotide sequence ID" value="NZ_FNCC01000001.1"/>
</dbReference>
<dbReference type="PANTHER" id="PTHR48079">
    <property type="entry name" value="PROTEIN YEEZ"/>
    <property type="match status" value="1"/>
</dbReference>
<organism evidence="2 3">
    <name type="scientific">Lentzea fradiae</name>
    <dbReference type="NCBI Taxonomy" id="200378"/>
    <lineage>
        <taxon>Bacteria</taxon>
        <taxon>Bacillati</taxon>
        <taxon>Actinomycetota</taxon>
        <taxon>Actinomycetes</taxon>
        <taxon>Pseudonocardiales</taxon>
        <taxon>Pseudonocardiaceae</taxon>
        <taxon>Lentzea</taxon>
    </lineage>
</organism>
<dbReference type="EMBL" id="FNCC01000001">
    <property type="protein sequence ID" value="SDF38354.1"/>
    <property type="molecule type" value="Genomic_DNA"/>
</dbReference>
<keyword evidence="3" id="KW-1185">Reference proteome</keyword>
<dbReference type="Gene3D" id="3.40.50.720">
    <property type="entry name" value="NAD(P)-binding Rossmann-like Domain"/>
    <property type="match status" value="1"/>
</dbReference>
<dbReference type="InterPro" id="IPR001509">
    <property type="entry name" value="Epimerase_deHydtase"/>
</dbReference>
<dbReference type="STRING" id="200378.SAMN05216553_101371"/>
<proteinExistence type="predicted"/>
<dbReference type="AlphaFoldDB" id="A0A1G7KMU3"/>
<accession>A0A1G7KMU3</accession>
<dbReference type="InterPro" id="IPR036291">
    <property type="entry name" value="NAD(P)-bd_dom_sf"/>
</dbReference>
<dbReference type="InterPro" id="IPR051783">
    <property type="entry name" value="NAD(P)-dependent_oxidoreduct"/>
</dbReference>
<dbReference type="GO" id="GO:0005737">
    <property type="term" value="C:cytoplasm"/>
    <property type="evidence" value="ECO:0007669"/>
    <property type="project" value="TreeGrafter"/>
</dbReference>
<dbReference type="OrthoDB" id="9787292at2"/>
<dbReference type="GO" id="GO:0004029">
    <property type="term" value="F:aldehyde dehydrogenase (NAD+) activity"/>
    <property type="evidence" value="ECO:0007669"/>
    <property type="project" value="TreeGrafter"/>
</dbReference>
<feature type="domain" description="NAD-dependent epimerase/dehydratase" evidence="1">
    <location>
        <begin position="3"/>
        <end position="215"/>
    </location>
</feature>
<gene>
    <name evidence="2" type="ORF">SAMN05216553_101371</name>
</gene>
<protein>
    <submittedName>
        <fullName evidence="2">Nucleoside-diphosphate-sugar epimerase</fullName>
    </submittedName>
</protein>
<dbReference type="Proteomes" id="UP000199623">
    <property type="component" value="Unassembled WGS sequence"/>
</dbReference>
<evidence type="ECO:0000313" key="2">
    <source>
        <dbReference type="EMBL" id="SDF38354.1"/>
    </source>
</evidence>
<dbReference type="PANTHER" id="PTHR48079:SF6">
    <property type="entry name" value="NAD(P)-BINDING DOMAIN-CONTAINING PROTEIN-RELATED"/>
    <property type="match status" value="1"/>
</dbReference>
<sequence length="299" mass="31136">MNIFLTGAAGYIGGAIGARLTAEGHAVRGLVRNPDHAPFLREAGVVPVQGDLDDAGLLAAEAERADGVVNAANSDHRGAAEALLRGLRGSGKPLVHTSGTSLIGDDARGLALSPHVFDDADEVVADSHPVRQARFALDMDVVAADGVRGVVLCNSLIYGTGRQPNPDTVLLTPLVEQARASGVVRVVGTGANTWSTVHLDDMAALYSLVLTDPSAAGFYFVENGESSFAEIGAAVADRLGLGPVQPWPLADAAAAWGEGKARYALGANSRVRATRARELGWKPSHGSMPDWVRQDLVVR</sequence>